<dbReference type="AlphaFoldDB" id="A0A923JZK0"/>
<dbReference type="RefSeq" id="WP_186733655.1">
    <property type="nucleotide sequence ID" value="NZ_JABWRJ020000004.1"/>
</dbReference>
<reference evidence="1" key="1">
    <citation type="journal article" date="2020" name="Microorganisms">
        <title>Reliable Identification of Environmental Pseudomonas Isolates Using the rpoD Gene.</title>
        <authorList>
            <consortium name="The Broad Institute Genome Sequencing Platform"/>
            <person name="Girard L."/>
            <person name="Lood C."/>
            <person name="Rokni-Zadeh H."/>
            <person name="van Noort V."/>
            <person name="Lavigne R."/>
            <person name="De Mot R."/>
        </authorList>
    </citation>
    <scope>NUCLEOTIDE SEQUENCE</scope>
    <source>
        <strain evidence="1">BW13M1</strain>
    </source>
</reference>
<sequence>MDYPKRIPNVGLVGGKFVDENVSTGLPGSLIPSAWGNAVTDELLAVIKAAGLTPSEDDNAQLLQAIQGLAASDVKRAVRVATTGPIALSGLQTIDGVALAAGDRVLVKDQANASQNWIYNAAAGAWVRALDANDSAECTPGHLIIVQAGTAYAGSMWQLSNTAPPQVGTTALTFAQLFGNTGVVAGSYRQVTVDALGRVTVGSNPTTLGDYGITDAYNRQQVDTALAQKAPLASPAFTGVPTAVTATKGTKTTQLATTEFVQNEVVSRLVVGAVSRQQPVLASPVNGSDYSAGATLIREAGEIGASNPVEVRDDYAPAIGFSWQGKASGKLSMDYTGALKWNGSPLLSSAALMAYGIGGQATSTETDLNKYKTGGKFITPASGLAGLPQGWAQGRHVIDVSGGDAYCEQTLNGIGANNGRKAWRVWDGSAWSGWFDAFSYQLEATLTDMVNKSSYNTYVSPRRFADVAFGMNQSPQDMTANRNWGVNYPNTTNKTIWVSVHVRDPGGGNLSASLHINGSPWAKAFMTGGSETTLEGPVPPGGTAGMFREDGNDLIMKWSEYR</sequence>
<proteinExistence type="predicted"/>
<evidence type="ECO:0000313" key="1">
    <source>
        <dbReference type="EMBL" id="MBC3446902.1"/>
    </source>
</evidence>
<comment type="caution">
    <text evidence="1">The sequence shown here is derived from an EMBL/GenBank/DDBJ whole genome shotgun (WGS) entry which is preliminary data.</text>
</comment>
<evidence type="ECO:0008006" key="2">
    <source>
        <dbReference type="Google" id="ProtNLM"/>
    </source>
</evidence>
<organism evidence="1">
    <name type="scientific">Pseudomonas peradeniyensis</name>
    <dbReference type="NCBI Taxonomy" id="2745488"/>
    <lineage>
        <taxon>Bacteria</taxon>
        <taxon>Pseudomonadati</taxon>
        <taxon>Pseudomonadota</taxon>
        <taxon>Gammaproteobacteria</taxon>
        <taxon>Pseudomonadales</taxon>
        <taxon>Pseudomonadaceae</taxon>
        <taxon>Pseudomonas</taxon>
    </lineage>
</organism>
<reference evidence="1" key="2">
    <citation type="submission" date="2020-07" db="EMBL/GenBank/DDBJ databases">
        <authorList>
            <person name="Lood C."/>
            <person name="Girard L."/>
        </authorList>
    </citation>
    <scope>NUCLEOTIDE SEQUENCE</scope>
    <source>
        <strain evidence="1">BW13M1</strain>
    </source>
</reference>
<protein>
    <recommendedName>
        <fullName evidence="2">Phage tail protein</fullName>
    </recommendedName>
</protein>
<accession>A0A923JZK0</accession>
<name>A0A923JZK0_9PSED</name>
<dbReference type="EMBL" id="JABWRJ010000016">
    <property type="protein sequence ID" value="MBC3446902.1"/>
    <property type="molecule type" value="Genomic_DNA"/>
</dbReference>
<gene>
    <name evidence="1" type="ORF">HU751_14050</name>
</gene>